<dbReference type="RefSeq" id="WP_119742590.1">
    <property type="nucleotide sequence ID" value="NZ_QYUN01000003.1"/>
</dbReference>
<dbReference type="Gene3D" id="3.40.190.10">
    <property type="entry name" value="Periplasmic binding protein-like II"/>
    <property type="match status" value="2"/>
</dbReference>
<dbReference type="InterPro" id="IPR036388">
    <property type="entry name" value="WH-like_DNA-bd_sf"/>
</dbReference>
<dbReference type="InterPro" id="IPR000847">
    <property type="entry name" value="LysR_HTH_N"/>
</dbReference>
<keyword evidence="3" id="KW-0238">DNA-binding</keyword>
<evidence type="ECO:0000256" key="4">
    <source>
        <dbReference type="ARBA" id="ARBA00023163"/>
    </source>
</evidence>
<evidence type="ECO:0000256" key="3">
    <source>
        <dbReference type="ARBA" id="ARBA00023125"/>
    </source>
</evidence>
<dbReference type="AlphaFoldDB" id="A0A418WV99"/>
<evidence type="ECO:0000313" key="6">
    <source>
        <dbReference type="EMBL" id="RJF96573.1"/>
    </source>
</evidence>
<dbReference type="PANTHER" id="PTHR30118">
    <property type="entry name" value="HTH-TYPE TRANSCRIPTIONAL REGULATOR LEUO-RELATED"/>
    <property type="match status" value="1"/>
</dbReference>
<dbReference type="InterPro" id="IPR005119">
    <property type="entry name" value="LysR_subst-bd"/>
</dbReference>
<reference evidence="6 7" key="1">
    <citation type="submission" date="2018-09" db="EMBL/GenBank/DDBJ databases">
        <authorList>
            <person name="Zhu H."/>
        </authorList>
    </citation>
    <scope>NUCLEOTIDE SEQUENCE [LARGE SCALE GENOMIC DNA]</scope>
    <source>
        <strain evidence="6 7">K2R10-39</strain>
    </source>
</reference>
<evidence type="ECO:0000256" key="1">
    <source>
        <dbReference type="ARBA" id="ARBA00009437"/>
    </source>
</evidence>
<dbReference type="GO" id="GO:0003677">
    <property type="term" value="F:DNA binding"/>
    <property type="evidence" value="ECO:0007669"/>
    <property type="project" value="UniProtKB-KW"/>
</dbReference>
<dbReference type="PANTHER" id="PTHR30118:SF15">
    <property type="entry name" value="TRANSCRIPTIONAL REGULATORY PROTEIN"/>
    <property type="match status" value="1"/>
</dbReference>
<gene>
    <name evidence="6" type="ORF">D3870_19220</name>
</gene>
<evidence type="ECO:0000259" key="5">
    <source>
        <dbReference type="PROSITE" id="PS50931"/>
    </source>
</evidence>
<dbReference type="GO" id="GO:0003700">
    <property type="term" value="F:DNA-binding transcription factor activity"/>
    <property type="evidence" value="ECO:0007669"/>
    <property type="project" value="InterPro"/>
</dbReference>
<evidence type="ECO:0000313" key="7">
    <source>
        <dbReference type="Proteomes" id="UP000285190"/>
    </source>
</evidence>
<organism evidence="6 7">
    <name type="scientific">Noviherbaspirillum cavernae</name>
    <dbReference type="NCBI Taxonomy" id="2320862"/>
    <lineage>
        <taxon>Bacteria</taxon>
        <taxon>Pseudomonadati</taxon>
        <taxon>Pseudomonadota</taxon>
        <taxon>Betaproteobacteria</taxon>
        <taxon>Burkholderiales</taxon>
        <taxon>Oxalobacteraceae</taxon>
        <taxon>Noviherbaspirillum</taxon>
    </lineage>
</organism>
<evidence type="ECO:0000256" key="2">
    <source>
        <dbReference type="ARBA" id="ARBA00023015"/>
    </source>
</evidence>
<protein>
    <submittedName>
        <fullName evidence="6">LysR family transcriptional regulator</fullName>
    </submittedName>
</protein>
<keyword evidence="7" id="KW-1185">Reference proteome</keyword>
<feature type="domain" description="HTH lysR-type" evidence="5">
    <location>
        <begin position="6"/>
        <end position="63"/>
    </location>
</feature>
<comment type="caution">
    <text evidence="6">The sequence shown here is derived from an EMBL/GenBank/DDBJ whole genome shotgun (WGS) entry which is preliminary data.</text>
</comment>
<accession>A0A418WV99</accession>
<dbReference type="InterPro" id="IPR036390">
    <property type="entry name" value="WH_DNA-bd_sf"/>
</dbReference>
<dbReference type="Pfam" id="PF00126">
    <property type="entry name" value="HTH_1"/>
    <property type="match status" value="1"/>
</dbReference>
<keyword evidence="4" id="KW-0804">Transcription</keyword>
<dbReference type="CDD" id="cd08459">
    <property type="entry name" value="PBP2_DntR_NahR_LinR_like"/>
    <property type="match status" value="1"/>
</dbReference>
<dbReference type="Gene3D" id="1.10.10.10">
    <property type="entry name" value="Winged helix-like DNA-binding domain superfamily/Winged helix DNA-binding domain"/>
    <property type="match status" value="1"/>
</dbReference>
<comment type="similarity">
    <text evidence="1">Belongs to the LysR transcriptional regulatory family.</text>
</comment>
<name>A0A418WV99_9BURK</name>
<dbReference type="SUPFAM" id="SSF46785">
    <property type="entry name" value="Winged helix' DNA-binding domain"/>
    <property type="match status" value="1"/>
</dbReference>
<dbReference type="PROSITE" id="PS50931">
    <property type="entry name" value="HTH_LYSR"/>
    <property type="match status" value="1"/>
</dbReference>
<dbReference type="InterPro" id="IPR050389">
    <property type="entry name" value="LysR-type_TF"/>
</dbReference>
<sequence length="303" mass="34681">MNIAEIDLNLLRVFDALMRTRNVTLAGEIVGLSQPAVSFGLNKLRTLTADPLFVRTSRGMEPTPRASRMADPVRHVLEVVQRDIFLQDEFDARTSQRTFTLSLSDVGEMVFLPKLLRRLRTDAPGITLKSVSMPPARLEEAMAAGDVDLALGYFPDITKANFYQQHLFTHTFACLVRRDHPTIKTKLTMKQFLDVYHVVIRAEGRSQEIIERYLEEQKIVRKVGLSIPHFMSIPHLLPESDMLVTVPYSCAQSFARLGELRMLELPMKAPTFDLKQHWHARYHRDAANQWLRGIIYDCFSMGI</sequence>
<dbReference type="SUPFAM" id="SSF53850">
    <property type="entry name" value="Periplasmic binding protein-like II"/>
    <property type="match status" value="1"/>
</dbReference>
<dbReference type="EMBL" id="QYUN01000003">
    <property type="protein sequence ID" value="RJF96573.1"/>
    <property type="molecule type" value="Genomic_DNA"/>
</dbReference>
<keyword evidence="2" id="KW-0805">Transcription regulation</keyword>
<proteinExistence type="inferred from homology"/>
<dbReference type="Proteomes" id="UP000285190">
    <property type="component" value="Unassembled WGS sequence"/>
</dbReference>
<dbReference type="OrthoDB" id="8583877at2"/>
<dbReference type="Pfam" id="PF03466">
    <property type="entry name" value="LysR_substrate"/>
    <property type="match status" value="1"/>
</dbReference>